<dbReference type="Pfam" id="PF00583">
    <property type="entry name" value="Acetyltransf_1"/>
    <property type="match status" value="1"/>
</dbReference>
<dbReference type="Pfam" id="PF18014">
    <property type="entry name" value="Acetyltransf_18"/>
    <property type="match status" value="1"/>
</dbReference>
<dbReference type="InterPro" id="IPR052729">
    <property type="entry name" value="Acyl/Acetyltrans_Enzymes"/>
</dbReference>
<evidence type="ECO:0000313" key="3">
    <source>
        <dbReference type="EMBL" id="KAG0270300.1"/>
    </source>
</evidence>
<dbReference type="PANTHER" id="PTHR47237:SF2">
    <property type="entry name" value="BLL4206 PROTEIN"/>
    <property type="match status" value="1"/>
</dbReference>
<gene>
    <name evidence="3" type="ORF">BGZ95_001737</name>
</gene>
<organism evidence="3 4">
    <name type="scientific">Linnemannia exigua</name>
    <dbReference type="NCBI Taxonomy" id="604196"/>
    <lineage>
        <taxon>Eukaryota</taxon>
        <taxon>Fungi</taxon>
        <taxon>Fungi incertae sedis</taxon>
        <taxon>Mucoromycota</taxon>
        <taxon>Mortierellomycotina</taxon>
        <taxon>Mortierellomycetes</taxon>
        <taxon>Mortierellales</taxon>
        <taxon>Mortierellaceae</taxon>
        <taxon>Linnemannia</taxon>
    </lineage>
</organism>
<evidence type="ECO:0000256" key="1">
    <source>
        <dbReference type="SAM" id="MobiDB-lite"/>
    </source>
</evidence>
<dbReference type="InterPro" id="IPR016181">
    <property type="entry name" value="Acyl_CoA_acyltransferase"/>
</dbReference>
<sequence length="344" mass="38575">MGWNPGQKAAMRQVMLKTDPGAYFYGRLDDHPSLFSHGVNNDTNTRDSSDDEDDNTEVQVKEEKVLALEDDRSIVSMISAIRFGEDQAWLSYYITEENYRGRGYGLATFNRALEHVGHLRKSVGLNAVFAQVENYRKSGFTKSSWTNERRRGSARDVVEVQERELANRIEKNQVEGLVLLSDPRVDWEQLPAMEKRYAGFNRPEFVKDWVRYHANHPEHHRVGVAFLSPDKTDPVTGKPLVLGYACARPAVVSYRIGPLYATDGEVARNLLVKLSAEVVAAETKNPLGVPLVFDIDIVQQNEAAMALFDKVGWPNVISSLRMWKGEVPPYDASGVFGISTAEAG</sequence>
<name>A0AAD4D6G2_9FUNG</name>
<dbReference type="CDD" id="cd04301">
    <property type="entry name" value="NAT_SF"/>
    <property type="match status" value="1"/>
</dbReference>
<evidence type="ECO:0000259" key="2">
    <source>
        <dbReference type="PROSITE" id="PS51186"/>
    </source>
</evidence>
<dbReference type="InterPro" id="IPR000182">
    <property type="entry name" value="GNAT_dom"/>
</dbReference>
<reference evidence="3" key="1">
    <citation type="journal article" date="2020" name="Fungal Divers.">
        <title>Resolving the Mortierellaceae phylogeny through synthesis of multi-gene phylogenetics and phylogenomics.</title>
        <authorList>
            <person name="Vandepol N."/>
            <person name="Liber J."/>
            <person name="Desiro A."/>
            <person name="Na H."/>
            <person name="Kennedy M."/>
            <person name="Barry K."/>
            <person name="Grigoriev I.V."/>
            <person name="Miller A.N."/>
            <person name="O'Donnell K."/>
            <person name="Stajich J.E."/>
            <person name="Bonito G."/>
        </authorList>
    </citation>
    <scope>NUCLEOTIDE SEQUENCE</scope>
    <source>
        <strain evidence="3">NRRL 28262</strain>
    </source>
</reference>
<dbReference type="PROSITE" id="PS51186">
    <property type="entry name" value="GNAT"/>
    <property type="match status" value="1"/>
</dbReference>
<dbReference type="Proteomes" id="UP001194580">
    <property type="component" value="Unassembled WGS sequence"/>
</dbReference>
<dbReference type="SUPFAM" id="SSF55729">
    <property type="entry name" value="Acyl-CoA N-acyltransferases (Nat)"/>
    <property type="match status" value="1"/>
</dbReference>
<dbReference type="PANTHER" id="PTHR47237">
    <property type="entry name" value="SLL0310 PROTEIN"/>
    <property type="match status" value="1"/>
</dbReference>
<dbReference type="Gene3D" id="3.40.630.30">
    <property type="match status" value="1"/>
</dbReference>
<feature type="region of interest" description="Disordered" evidence="1">
    <location>
        <begin position="35"/>
        <end position="58"/>
    </location>
</feature>
<dbReference type="InterPro" id="IPR041496">
    <property type="entry name" value="YitH/HolE_GNAT"/>
</dbReference>
<feature type="domain" description="N-acetyltransferase" evidence="2">
    <location>
        <begin position="14"/>
        <end position="164"/>
    </location>
</feature>
<comment type="caution">
    <text evidence="3">The sequence shown here is derived from an EMBL/GenBank/DDBJ whole genome shotgun (WGS) entry which is preliminary data.</text>
</comment>
<dbReference type="GO" id="GO:0016747">
    <property type="term" value="F:acyltransferase activity, transferring groups other than amino-acyl groups"/>
    <property type="evidence" value="ECO:0007669"/>
    <property type="project" value="InterPro"/>
</dbReference>
<evidence type="ECO:0000313" key="4">
    <source>
        <dbReference type="Proteomes" id="UP001194580"/>
    </source>
</evidence>
<proteinExistence type="predicted"/>
<accession>A0AAD4D6G2</accession>
<keyword evidence="4" id="KW-1185">Reference proteome</keyword>
<dbReference type="EMBL" id="JAAAIL010001356">
    <property type="protein sequence ID" value="KAG0270300.1"/>
    <property type="molecule type" value="Genomic_DNA"/>
</dbReference>
<dbReference type="Gene3D" id="3.40.630.90">
    <property type="match status" value="1"/>
</dbReference>
<protein>
    <recommendedName>
        <fullName evidence="2">N-acetyltransferase domain-containing protein</fullName>
    </recommendedName>
</protein>
<dbReference type="AlphaFoldDB" id="A0AAD4D6G2"/>